<keyword evidence="1" id="KW-0547">Nucleotide-binding</keyword>
<reference evidence="5 6" key="1">
    <citation type="submission" date="2016-04" db="EMBL/GenBank/DDBJ databases">
        <title>Complete genome sequence and analysis of deep-sea sediment isolate, Amycolatopsis sp. WP1.</title>
        <authorList>
            <person name="Wang H."/>
            <person name="Chen S."/>
            <person name="Wu Q."/>
        </authorList>
    </citation>
    <scope>NUCLEOTIDE SEQUENCE [LARGE SCALE GENOMIC DNA]</scope>
    <source>
        <strain evidence="5 6">WP1</strain>
    </source>
</reference>
<dbReference type="AlphaFoldDB" id="A0A344L8Q1"/>
<dbReference type="SUPFAM" id="SSF50891">
    <property type="entry name" value="Cyclophilin-like"/>
    <property type="match status" value="1"/>
</dbReference>
<dbReference type="Proteomes" id="UP000250434">
    <property type="component" value="Chromosome"/>
</dbReference>
<dbReference type="KEGG" id="aab:A4R43_19445"/>
<dbReference type="PANTHER" id="PTHR43309:SF3">
    <property type="entry name" value="5-OXOPROLINASE SUBUNIT C"/>
    <property type="match status" value="1"/>
</dbReference>
<dbReference type="RefSeq" id="WP_113693667.1">
    <property type="nucleotide sequence ID" value="NZ_CP015163.1"/>
</dbReference>
<dbReference type="OrthoDB" id="9768696at2"/>
<dbReference type="GO" id="GO:0005524">
    <property type="term" value="F:ATP binding"/>
    <property type="evidence" value="ECO:0007669"/>
    <property type="project" value="UniProtKB-KW"/>
</dbReference>
<dbReference type="PANTHER" id="PTHR43309">
    <property type="entry name" value="5-OXOPROLINASE SUBUNIT C"/>
    <property type="match status" value="1"/>
</dbReference>
<dbReference type="EMBL" id="CP015163">
    <property type="protein sequence ID" value="AXB44425.1"/>
    <property type="molecule type" value="Genomic_DNA"/>
</dbReference>
<dbReference type="Pfam" id="PF02626">
    <property type="entry name" value="CT_A_B"/>
    <property type="match status" value="1"/>
</dbReference>
<evidence type="ECO:0000256" key="2">
    <source>
        <dbReference type="ARBA" id="ARBA00022801"/>
    </source>
</evidence>
<evidence type="ECO:0000313" key="6">
    <source>
        <dbReference type="Proteomes" id="UP000250434"/>
    </source>
</evidence>
<dbReference type="InterPro" id="IPR029000">
    <property type="entry name" value="Cyclophilin-like_dom_sf"/>
</dbReference>
<keyword evidence="6" id="KW-1185">Reference proteome</keyword>
<name>A0A344L8Q1_9PSEU</name>
<dbReference type="GO" id="GO:0016787">
    <property type="term" value="F:hydrolase activity"/>
    <property type="evidence" value="ECO:0007669"/>
    <property type="project" value="UniProtKB-KW"/>
</dbReference>
<evidence type="ECO:0000256" key="3">
    <source>
        <dbReference type="ARBA" id="ARBA00022840"/>
    </source>
</evidence>
<evidence type="ECO:0000313" key="5">
    <source>
        <dbReference type="EMBL" id="AXB44425.1"/>
    </source>
</evidence>
<dbReference type="InterPro" id="IPR052708">
    <property type="entry name" value="PxpC"/>
</dbReference>
<proteinExistence type="predicted"/>
<protein>
    <submittedName>
        <fullName evidence="5">Allophanate hydrolase</fullName>
    </submittedName>
</protein>
<evidence type="ECO:0000259" key="4">
    <source>
        <dbReference type="SMART" id="SM00797"/>
    </source>
</evidence>
<organism evidence="5 6">
    <name type="scientific">Amycolatopsis albispora</name>
    <dbReference type="NCBI Taxonomy" id="1804986"/>
    <lineage>
        <taxon>Bacteria</taxon>
        <taxon>Bacillati</taxon>
        <taxon>Actinomycetota</taxon>
        <taxon>Actinomycetes</taxon>
        <taxon>Pseudonocardiales</taxon>
        <taxon>Pseudonocardiaceae</taxon>
        <taxon>Amycolatopsis</taxon>
    </lineage>
</organism>
<evidence type="ECO:0000256" key="1">
    <source>
        <dbReference type="ARBA" id="ARBA00022741"/>
    </source>
</evidence>
<dbReference type="SMART" id="SM00797">
    <property type="entry name" value="AHS2"/>
    <property type="match status" value="1"/>
</dbReference>
<accession>A0A344L8Q1</accession>
<feature type="domain" description="Carboxyltransferase" evidence="4">
    <location>
        <begin position="26"/>
        <end position="289"/>
    </location>
</feature>
<keyword evidence="2 5" id="KW-0378">Hydrolase</keyword>
<dbReference type="InterPro" id="IPR003778">
    <property type="entry name" value="CT_A_B"/>
</dbReference>
<sequence length="292" mass="29769">MSGKVEVLAPGLFATVQDLGRPGYTALGVGRSGAADRAALRLANRLVGNPESNAAIEATFGGLAVRFDGPGLIALTGAVGAARLGGRAIGPNAPVLVRVGDELRLGAPEVGLRAYLAVRGGIDVPPVLGGRGTDTLSGLGPEPLAAGTTLPVGERVLAWPPVDLAPCAALVPEPVLRLIPGPRLDFFTPDAFDRLLSGRYLVSAESNRVGLRLDGPVLRRARTGELPPEPAAPGAVQVPPSGQPILFLADHPVTGGYPVVAVVAEDDLGGAAQARPGTRLRFARYGRGCLPA</sequence>
<keyword evidence="3" id="KW-0067">ATP-binding</keyword>
<dbReference type="Gene3D" id="2.40.100.10">
    <property type="entry name" value="Cyclophilin-like"/>
    <property type="match status" value="1"/>
</dbReference>
<gene>
    <name evidence="5" type="ORF">A4R43_19445</name>
</gene>
<dbReference type="NCBIfam" id="TIGR00724">
    <property type="entry name" value="urea_amlyse_rel"/>
    <property type="match status" value="1"/>
</dbReference>